<organism evidence="1 2">
    <name type="scientific">Micromonospora profundi</name>
    <dbReference type="NCBI Taxonomy" id="1420889"/>
    <lineage>
        <taxon>Bacteria</taxon>
        <taxon>Bacillati</taxon>
        <taxon>Actinomycetota</taxon>
        <taxon>Actinomycetes</taxon>
        <taxon>Micromonosporales</taxon>
        <taxon>Micromonosporaceae</taxon>
        <taxon>Micromonospora</taxon>
    </lineage>
</organism>
<gene>
    <name evidence="1" type="ORF">Q3V37_06380</name>
</gene>
<dbReference type="EMBL" id="CP130472">
    <property type="protein sequence ID" value="WLS46880.1"/>
    <property type="molecule type" value="Genomic_DNA"/>
</dbReference>
<reference evidence="1 2" key="1">
    <citation type="submission" date="2023-07" db="EMBL/GenBank/DDBJ databases">
        <title>Micromonospora profundi TRM 95458 converts glycerol to a new osmotic compound.</title>
        <authorList>
            <person name="Lu D."/>
        </authorList>
    </citation>
    <scope>NUCLEOTIDE SEQUENCE [LARGE SCALE GENOMIC DNA]</scope>
    <source>
        <strain evidence="1 2">TRM95458</strain>
    </source>
</reference>
<accession>A0AAJ6HTE6</accession>
<name>A0AAJ6HTE6_9ACTN</name>
<dbReference type="AlphaFoldDB" id="A0AAJ6HTE6"/>
<sequence>MSLAPDVVEGREAGAVGATVREAGTVGVAVRVGGPAGGVHGGVPAGTL</sequence>
<dbReference type="KEGG" id="mprn:Q3V37_06380"/>
<evidence type="ECO:0000313" key="1">
    <source>
        <dbReference type="EMBL" id="WLS46880.1"/>
    </source>
</evidence>
<protein>
    <submittedName>
        <fullName evidence="1">Uncharacterized protein</fullName>
    </submittedName>
</protein>
<evidence type="ECO:0000313" key="2">
    <source>
        <dbReference type="Proteomes" id="UP001235874"/>
    </source>
</evidence>
<keyword evidence="2" id="KW-1185">Reference proteome</keyword>
<dbReference type="RefSeq" id="WP_306273088.1">
    <property type="nucleotide sequence ID" value="NZ_CP130472.1"/>
</dbReference>
<proteinExistence type="predicted"/>
<dbReference type="Proteomes" id="UP001235874">
    <property type="component" value="Chromosome"/>
</dbReference>